<dbReference type="KEGG" id="eaz:JHT90_11590"/>
<dbReference type="EMBL" id="CP067393">
    <property type="protein sequence ID" value="QQP85024.1"/>
    <property type="molecule type" value="Genomic_DNA"/>
</dbReference>
<gene>
    <name evidence="1" type="ORF">JHT90_11590</name>
</gene>
<sequence length="179" mass="20754">MRDIITIDLQKVLANKMTLLGRLWGKLKAEDAKNLTNKEIERVFYSVVLPKFCITNAKNFRDTDALYFEHGQLKYSEEKLTESFNKSIEETVNHFLISDTYSKIINNYTANIKDINIDLILSILEECVIQFSDNLKSLITSTDIRHSILSLNKPVDGFRIIDNRAKILIQKDLEEKLLK</sequence>
<organism evidence="1 2">
    <name type="scientific">Entomomonas asaccharolytica</name>
    <dbReference type="NCBI Taxonomy" id="2785331"/>
    <lineage>
        <taxon>Bacteria</taxon>
        <taxon>Pseudomonadati</taxon>
        <taxon>Pseudomonadota</taxon>
        <taxon>Gammaproteobacteria</taxon>
        <taxon>Pseudomonadales</taxon>
        <taxon>Pseudomonadaceae</taxon>
        <taxon>Entomomonas</taxon>
    </lineage>
</organism>
<keyword evidence="2" id="KW-1185">Reference proteome</keyword>
<proteinExistence type="predicted"/>
<reference evidence="1 2" key="1">
    <citation type="submission" date="2021-01" db="EMBL/GenBank/DDBJ databases">
        <title>Entomomonas sp. F2A isolated from a house cricket (Acheta domesticus).</title>
        <authorList>
            <person name="Spergser J."/>
            <person name="Busse H.-J."/>
        </authorList>
    </citation>
    <scope>NUCLEOTIDE SEQUENCE [LARGE SCALE GENOMIC DNA]</scope>
    <source>
        <strain evidence="1 2">F2A</strain>
    </source>
</reference>
<dbReference type="Proteomes" id="UP000595278">
    <property type="component" value="Chromosome"/>
</dbReference>
<evidence type="ECO:0000313" key="1">
    <source>
        <dbReference type="EMBL" id="QQP85024.1"/>
    </source>
</evidence>
<dbReference type="RefSeq" id="WP_201091107.1">
    <property type="nucleotide sequence ID" value="NZ_CP067393.1"/>
</dbReference>
<evidence type="ECO:0000313" key="2">
    <source>
        <dbReference type="Proteomes" id="UP000595278"/>
    </source>
</evidence>
<name>A0A974RXM6_9GAMM</name>
<protein>
    <submittedName>
        <fullName evidence="1">Uncharacterized protein</fullName>
    </submittedName>
</protein>
<accession>A0A974RXM6</accession>
<dbReference type="AlphaFoldDB" id="A0A974RXM6"/>